<name>A0A5N5FG94_9ROSA</name>
<evidence type="ECO:0000313" key="4">
    <source>
        <dbReference type="Proteomes" id="UP000327157"/>
    </source>
</evidence>
<dbReference type="AlphaFoldDB" id="A0A5N5FG94"/>
<keyword evidence="4" id="KW-1185">Reference proteome</keyword>
<evidence type="ECO:0000256" key="1">
    <source>
        <dbReference type="ARBA" id="ARBA00022737"/>
    </source>
</evidence>
<dbReference type="PANTHER" id="PTHR47926:SF417">
    <property type="entry name" value="PENTACOTRIPEPTIDE-REPEAT REGION OF PRORP DOMAIN-CONTAINING PROTEIN"/>
    <property type="match status" value="1"/>
</dbReference>
<dbReference type="GO" id="GO:0009451">
    <property type="term" value="P:RNA modification"/>
    <property type="evidence" value="ECO:0007669"/>
    <property type="project" value="InterPro"/>
</dbReference>
<protein>
    <submittedName>
        <fullName evidence="3">Pentatricopeptide repeat-containing protein</fullName>
    </submittedName>
</protein>
<reference evidence="3 4" key="3">
    <citation type="submission" date="2019-11" db="EMBL/GenBank/DDBJ databases">
        <title>A de novo genome assembly of a pear dwarfing rootstock.</title>
        <authorList>
            <person name="Wang F."/>
            <person name="Wang J."/>
            <person name="Li S."/>
            <person name="Zhang Y."/>
            <person name="Fang M."/>
            <person name="Ma L."/>
            <person name="Zhao Y."/>
            <person name="Jiang S."/>
        </authorList>
    </citation>
    <scope>NUCLEOTIDE SEQUENCE [LARGE SCALE GENOMIC DNA]</scope>
    <source>
        <strain evidence="3">S2</strain>
        <tissue evidence="3">Leaf</tissue>
    </source>
</reference>
<dbReference type="NCBIfam" id="TIGR00756">
    <property type="entry name" value="PPR"/>
    <property type="match status" value="4"/>
</dbReference>
<feature type="repeat" description="PPR" evidence="2">
    <location>
        <begin position="355"/>
        <end position="389"/>
    </location>
</feature>
<reference evidence="4" key="2">
    <citation type="submission" date="2019-10" db="EMBL/GenBank/DDBJ databases">
        <title>A de novo genome assembly of a pear dwarfing rootstock.</title>
        <authorList>
            <person name="Wang F."/>
            <person name="Wang J."/>
            <person name="Li S."/>
            <person name="Zhang Y."/>
            <person name="Fang M."/>
            <person name="Ma L."/>
            <person name="Zhao Y."/>
            <person name="Jiang S."/>
        </authorList>
    </citation>
    <scope>NUCLEOTIDE SEQUENCE [LARGE SCALE GENOMIC DNA]</scope>
</reference>
<sequence length="533" mass="58773">MQVLCKRGQFQEALRLLSKPTQSNSYYSPYMNILQICIDERAESRMVSARNMFVKMRDRNVVSCTVMISGYLKGGCYEDGLMVFLGMRQAAFRANQFGYGSALRACTGLRCFEVGKQIQECIAKGRFAENLFVQSALVDFHSNCGKIEDALCLFEEMSVRDLVSWNAMIGGYAVQGFADDSLRMIPDCFSLGSVLRALAGGSGLMKVSQIHGFITQLGFGSHKSLSGSLINAYAKCGRVERAHKIYRSMIKKDVISCMALINGYAREGNYSSDVLDLLKEITLMCVALDGVILCSMLNVCANVASLILGRQIHALTFKHQPCHDVAMGNTLVDMYAKCGEIEDANHAFDEMEEKNVISWTSIISGYGRNGLGHKAIALYKMMEYEGLQPNDITFLSLLFACSHAGLTVEGWECFNTMLRKYNILPRSEHFTCMVDLYACAGLLDEAYKLMCSMNIKPNSAVWGAILGACSVHGNSSLGKVAAMHLSYMDPRNSVNYVVLGSLYAASERRSLKKEPAQSLLVSTSSKTVLLHAT</sequence>
<feature type="repeat" description="PPR" evidence="2">
    <location>
        <begin position="60"/>
        <end position="94"/>
    </location>
</feature>
<dbReference type="EMBL" id="SMOL01000695">
    <property type="protein sequence ID" value="KAB2601893.1"/>
    <property type="molecule type" value="Genomic_DNA"/>
</dbReference>
<dbReference type="PROSITE" id="PS51375">
    <property type="entry name" value="PPR"/>
    <property type="match status" value="4"/>
</dbReference>
<dbReference type="InterPro" id="IPR002885">
    <property type="entry name" value="PPR_rpt"/>
</dbReference>
<comment type="caution">
    <text evidence="3">The sequence shown here is derived from an EMBL/GenBank/DDBJ whole genome shotgun (WGS) entry which is preliminary data.</text>
</comment>
<keyword evidence="1" id="KW-0677">Repeat</keyword>
<dbReference type="InterPro" id="IPR011990">
    <property type="entry name" value="TPR-like_helical_dom_sf"/>
</dbReference>
<evidence type="ECO:0000256" key="2">
    <source>
        <dbReference type="PROSITE-ProRule" id="PRU00708"/>
    </source>
</evidence>
<dbReference type="GO" id="GO:0003723">
    <property type="term" value="F:RNA binding"/>
    <property type="evidence" value="ECO:0007669"/>
    <property type="project" value="InterPro"/>
</dbReference>
<reference evidence="3 4" key="1">
    <citation type="submission" date="2019-09" db="EMBL/GenBank/DDBJ databases">
        <authorList>
            <person name="Ou C."/>
        </authorList>
    </citation>
    <scope>NUCLEOTIDE SEQUENCE [LARGE SCALE GENOMIC DNA]</scope>
    <source>
        <strain evidence="3">S2</strain>
        <tissue evidence="3">Leaf</tissue>
    </source>
</reference>
<feature type="repeat" description="PPR" evidence="2">
    <location>
        <begin position="222"/>
        <end position="256"/>
    </location>
</feature>
<dbReference type="PANTHER" id="PTHR47926">
    <property type="entry name" value="PENTATRICOPEPTIDE REPEAT-CONTAINING PROTEIN"/>
    <property type="match status" value="1"/>
</dbReference>
<accession>A0A5N5FG94</accession>
<proteinExistence type="predicted"/>
<dbReference type="FunFam" id="1.25.40.10:FF:000090">
    <property type="entry name" value="Pentatricopeptide repeat-containing protein, chloroplastic"/>
    <property type="match status" value="1"/>
</dbReference>
<dbReference type="OrthoDB" id="1859199at2759"/>
<evidence type="ECO:0000313" key="3">
    <source>
        <dbReference type="EMBL" id="KAB2601893.1"/>
    </source>
</evidence>
<feature type="repeat" description="PPR" evidence="2">
    <location>
        <begin position="324"/>
        <end position="354"/>
    </location>
</feature>
<gene>
    <name evidence="3" type="ORF">D8674_002898</name>
</gene>
<dbReference type="Pfam" id="PF01535">
    <property type="entry name" value="PPR"/>
    <property type="match status" value="5"/>
</dbReference>
<dbReference type="Gene3D" id="1.25.40.10">
    <property type="entry name" value="Tetratricopeptide repeat domain"/>
    <property type="match status" value="3"/>
</dbReference>
<dbReference type="Proteomes" id="UP000327157">
    <property type="component" value="Chromosome 10"/>
</dbReference>
<dbReference type="InterPro" id="IPR046960">
    <property type="entry name" value="PPR_At4g14850-like_plant"/>
</dbReference>
<organism evidence="3 4">
    <name type="scientific">Pyrus ussuriensis x Pyrus communis</name>
    <dbReference type="NCBI Taxonomy" id="2448454"/>
    <lineage>
        <taxon>Eukaryota</taxon>
        <taxon>Viridiplantae</taxon>
        <taxon>Streptophyta</taxon>
        <taxon>Embryophyta</taxon>
        <taxon>Tracheophyta</taxon>
        <taxon>Spermatophyta</taxon>
        <taxon>Magnoliopsida</taxon>
        <taxon>eudicotyledons</taxon>
        <taxon>Gunneridae</taxon>
        <taxon>Pentapetalae</taxon>
        <taxon>rosids</taxon>
        <taxon>fabids</taxon>
        <taxon>Rosales</taxon>
        <taxon>Rosaceae</taxon>
        <taxon>Amygdaloideae</taxon>
        <taxon>Maleae</taxon>
        <taxon>Pyrus</taxon>
    </lineage>
</organism>
<dbReference type="Pfam" id="PF13041">
    <property type="entry name" value="PPR_2"/>
    <property type="match status" value="1"/>
</dbReference>